<reference evidence="1 2" key="1">
    <citation type="journal article" date="2024" name="Commun. Biol.">
        <title>Comparative genomic analysis of thermophilic fungi reveals convergent evolutionary adaptations and gene losses.</title>
        <authorList>
            <person name="Steindorff A.S."/>
            <person name="Aguilar-Pontes M.V."/>
            <person name="Robinson A.J."/>
            <person name="Andreopoulos B."/>
            <person name="LaButti K."/>
            <person name="Kuo A."/>
            <person name="Mondo S."/>
            <person name="Riley R."/>
            <person name="Otillar R."/>
            <person name="Haridas S."/>
            <person name="Lipzen A."/>
            <person name="Grimwood J."/>
            <person name="Schmutz J."/>
            <person name="Clum A."/>
            <person name="Reid I.D."/>
            <person name="Moisan M.C."/>
            <person name="Butler G."/>
            <person name="Nguyen T.T.M."/>
            <person name="Dewar K."/>
            <person name="Conant G."/>
            <person name="Drula E."/>
            <person name="Henrissat B."/>
            <person name="Hansel C."/>
            <person name="Singer S."/>
            <person name="Hutchinson M.I."/>
            <person name="de Vries R.P."/>
            <person name="Natvig D.O."/>
            <person name="Powell A.J."/>
            <person name="Tsang A."/>
            <person name="Grigoriev I.V."/>
        </authorList>
    </citation>
    <scope>NUCLEOTIDE SEQUENCE [LARGE SCALE GENOMIC DNA]</scope>
    <source>
        <strain evidence="1 2">CBS 494.80</strain>
    </source>
</reference>
<name>A0ABR4CCR0_9HELO</name>
<accession>A0ABR4CCR0</accession>
<organism evidence="1 2">
    <name type="scientific">Oculimacula yallundae</name>
    <dbReference type="NCBI Taxonomy" id="86028"/>
    <lineage>
        <taxon>Eukaryota</taxon>
        <taxon>Fungi</taxon>
        <taxon>Dikarya</taxon>
        <taxon>Ascomycota</taxon>
        <taxon>Pezizomycotina</taxon>
        <taxon>Leotiomycetes</taxon>
        <taxon>Helotiales</taxon>
        <taxon>Ploettnerulaceae</taxon>
        <taxon>Oculimacula</taxon>
    </lineage>
</organism>
<evidence type="ECO:0000313" key="2">
    <source>
        <dbReference type="Proteomes" id="UP001595075"/>
    </source>
</evidence>
<proteinExistence type="predicted"/>
<evidence type="ECO:0000313" key="1">
    <source>
        <dbReference type="EMBL" id="KAL2067467.1"/>
    </source>
</evidence>
<protein>
    <submittedName>
        <fullName evidence="1">Uncharacterized protein</fullName>
    </submittedName>
</protein>
<dbReference type="EMBL" id="JAZHXI010000010">
    <property type="protein sequence ID" value="KAL2067467.1"/>
    <property type="molecule type" value="Genomic_DNA"/>
</dbReference>
<dbReference type="Proteomes" id="UP001595075">
    <property type="component" value="Unassembled WGS sequence"/>
</dbReference>
<gene>
    <name evidence="1" type="ORF">VTL71DRAFT_1892</name>
</gene>
<keyword evidence="2" id="KW-1185">Reference proteome</keyword>
<sequence>MDTSTTQQFTVADLRNNAILWYKINVLIYDLRNFSTVLPSQNRLDSVLDPSYLGPPYFTAPEAQTIKRTLVDTSKPVHPSVKAPAGQDGKEQNLRPLEEVIEDTLKERLERRIKKREESGDFRVCAAHDLAPILERAFGVNGKEVEKDMVFLDVVERWGLELKEGVVWMDGKKKGGGKSGKGKKGRH</sequence>
<comment type="caution">
    <text evidence="1">The sequence shown here is derived from an EMBL/GenBank/DDBJ whole genome shotgun (WGS) entry which is preliminary data.</text>
</comment>